<dbReference type="Proteomes" id="UP000799757">
    <property type="component" value="Unassembled WGS sequence"/>
</dbReference>
<proteinExistence type="predicted"/>
<gene>
    <name evidence="1" type="ORF">K505DRAFT_76219</name>
</gene>
<evidence type="ECO:0000313" key="2">
    <source>
        <dbReference type="Proteomes" id="UP000799757"/>
    </source>
</evidence>
<reference evidence="1" key="1">
    <citation type="journal article" date="2020" name="Stud. Mycol.">
        <title>101 Dothideomycetes genomes: a test case for predicting lifestyles and emergence of pathogens.</title>
        <authorList>
            <person name="Haridas S."/>
            <person name="Albert R."/>
            <person name="Binder M."/>
            <person name="Bloem J."/>
            <person name="Labutti K."/>
            <person name="Salamov A."/>
            <person name="Andreopoulos B."/>
            <person name="Baker S."/>
            <person name="Barry K."/>
            <person name="Bills G."/>
            <person name="Bluhm B."/>
            <person name="Cannon C."/>
            <person name="Castanera R."/>
            <person name="Culley D."/>
            <person name="Daum C."/>
            <person name="Ezra D."/>
            <person name="Gonzalez J."/>
            <person name="Henrissat B."/>
            <person name="Kuo A."/>
            <person name="Liang C."/>
            <person name="Lipzen A."/>
            <person name="Lutzoni F."/>
            <person name="Magnuson J."/>
            <person name="Mondo S."/>
            <person name="Nolan M."/>
            <person name="Ohm R."/>
            <person name="Pangilinan J."/>
            <person name="Park H.-J."/>
            <person name="Ramirez L."/>
            <person name="Alfaro M."/>
            <person name="Sun H."/>
            <person name="Tritt A."/>
            <person name="Yoshinaga Y."/>
            <person name="Zwiers L.-H."/>
            <person name="Turgeon B."/>
            <person name="Goodwin S."/>
            <person name="Spatafora J."/>
            <person name="Crous P."/>
            <person name="Grigoriev I."/>
        </authorList>
    </citation>
    <scope>NUCLEOTIDE SEQUENCE</scope>
    <source>
        <strain evidence="1">CBS 109.77</strain>
    </source>
</reference>
<organism evidence="1 2">
    <name type="scientific">Melanomma pulvis-pyrius CBS 109.77</name>
    <dbReference type="NCBI Taxonomy" id="1314802"/>
    <lineage>
        <taxon>Eukaryota</taxon>
        <taxon>Fungi</taxon>
        <taxon>Dikarya</taxon>
        <taxon>Ascomycota</taxon>
        <taxon>Pezizomycotina</taxon>
        <taxon>Dothideomycetes</taxon>
        <taxon>Pleosporomycetidae</taxon>
        <taxon>Pleosporales</taxon>
        <taxon>Melanommataceae</taxon>
        <taxon>Melanomma</taxon>
    </lineage>
</organism>
<keyword evidence="2" id="KW-1185">Reference proteome</keyword>
<name>A0A6A6X3J8_9PLEO</name>
<protein>
    <submittedName>
        <fullName evidence="1">Uncharacterized protein</fullName>
    </submittedName>
</protein>
<accession>A0A6A6X3J8</accession>
<sequence length="105" mass="11331">MIPLCQETRSYSGSTTTVHACSGGSFDLYFIGGQNDDGASSALATISQTQPGCIGLPTMEIYNVQSGHSPRKSTTTEYKLHTLSSDCRCLPNSDLHDVYYSDVSR</sequence>
<dbReference type="EMBL" id="MU002057">
    <property type="protein sequence ID" value="KAF2790744.1"/>
    <property type="molecule type" value="Genomic_DNA"/>
</dbReference>
<evidence type="ECO:0000313" key="1">
    <source>
        <dbReference type="EMBL" id="KAF2790744.1"/>
    </source>
</evidence>
<dbReference type="AlphaFoldDB" id="A0A6A6X3J8"/>